<comment type="caution">
    <text evidence="17">The sequence shown here is derived from an EMBL/GenBank/DDBJ whole genome shotgun (WGS) entry which is preliminary data.</text>
</comment>
<evidence type="ECO:0000259" key="14">
    <source>
        <dbReference type="Pfam" id="PF04057"/>
    </source>
</evidence>
<evidence type="ECO:0000256" key="2">
    <source>
        <dbReference type="ARBA" id="ARBA00005690"/>
    </source>
</evidence>
<evidence type="ECO:0000256" key="6">
    <source>
        <dbReference type="ARBA" id="ARBA00022771"/>
    </source>
</evidence>
<dbReference type="FunFam" id="2.40.50.140:FF:000090">
    <property type="entry name" value="Replication protein A subunit"/>
    <property type="match status" value="1"/>
</dbReference>
<dbReference type="AlphaFoldDB" id="A0AAD8X2T9"/>
<dbReference type="SUPFAM" id="SSF50249">
    <property type="entry name" value="Nucleic acid-binding proteins"/>
    <property type="match status" value="4"/>
</dbReference>
<keyword evidence="10" id="KW-0234">DNA repair</keyword>
<dbReference type="Pfam" id="PF08646">
    <property type="entry name" value="Rep_fac-A_C"/>
    <property type="match status" value="1"/>
</dbReference>
<dbReference type="InterPro" id="IPR012340">
    <property type="entry name" value="NA-bd_OB-fold"/>
</dbReference>
<name>A0AAD8X2T9_LOLMU</name>
<reference evidence="17" key="1">
    <citation type="submission" date="2023-07" db="EMBL/GenBank/DDBJ databases">
        <title>A chromosome-level genome assembly of Lolium multiflorum.</title>
        <authorList>
            <person name="Chen Y."/>
            <person name="Copetti D."/>
            <person name="Kolliker R."/>
            <person name="Studer B."/>
        </authorList>
    </citation>
    <scope>NUCLEOTIDE SEQUENCE</scope>
    <source>
        <strain evidence="17">02402/16</strain>
        <tissue evidence="17">Leaf</tissue>
    </source>
</reference>
<organism evidence="17 18">
    <name type="scientific">Lolium multiflorum</name>
    <name type="common">Italian ryegrass</name>
    <name type="synonym">Lolium perenne subsp. multiflorum</name>
    <dbReference type="NCBI Taxonomy" id="4521"/>
    <lineage>
        <taxon>Eukaryota</taxon>
        <taxon>Viridiplantae</taxon>
        <taxon>Streptophyta</taxon>
        <taxon>Embryophyta</taxon>
        <taxon>Tracheophyta</taxon>
        <taxon>Spermatophyta</taxon>
        <taxon>Magnoliopsida</taxon>
        <taxon>Liliopsida</taxon>
        <taxon>Poales</taxon>
        <taxon>Poaceae</taxon>
        <taxon>BOP clade</taxon>
        <taxon>Pooideae</taxon>
        <taxon>Poodae</taxon>
        <taxon>Poeae</taxon>
        <taxon>Poeae Chloroplast Group 2 (Poeae type)</taxon>
        <taxon>Loliodinae</taxon>
        <taxon>Loliinae</taxon>
        <taxon>Lolium</taxon>
    </lineage>
</organism>
<dbReference type="GO" id="GO:0003684">
    <property type="term" value="F:damaged DNA binding"/>
    <property type="evidence" value="ECO:0007669"/>
    <property type="project" value="TreeGrafter"/>
</dbReference>
<feature type="domain" description="Replication factor-A protein 1 N-terminal" evidence="14">
    <location>
        <begin position="9"/>
        <end position="103"/>
    </location>
</feature>
<keyword evidence="9" id="KW-0233">DNA recombination</keyword>
<dbReference type="GO" id="GO:0006260">
    <property type="term" value="P:DNA replication"/>
    <property type="evidence" value="ECO:0007669"/>
    <property type="project" value="UniProtKB-KW"/>
</dbReference>
<proteinExistence type="inferred from homology"/>
<dbReference type="Pfam" id="PF01336">
    <property type="entry name" value="tRNA_anti-codon"/>
    <property type="match status" value="1"/>
</dbReference>
<dbReference type="GO" id="GO:0007004">
    <property type="term" value="P:telomere maintenance via telomerase"/>
    <property type="evidence" value="ECO:0007669"/>
    <property type="project" value="TreeGrafter"/>
</dbReference>
<keyword evidence="3 12" id="KW-0235">DNA replication</keyword>
<dbReference type="Proteomes" id="UP001231189">
    <property type="component" value="Unassembled WGS sequence"/>
</dbReference>
<comment type="subcellular location">
    <subcellularLocation>
        <location evidence="1 12">Nucleus</location>
    </subcellularLocation>
</comment>
<dbReference type="PANTHER" id="PTHR23273:SF78">
    <property type="entry name" value="REPLICATION PROTEIN A SUBUNIT"/>
    <property type="match status" value="1"/>
</dbReference>
<keyword evidence="11 12" id="KW-0539">Nucleus</keyword>
<dbReference type="GO" id="GO:0051321">
    <property type="term" value="P:meiotic cell cycle"/>
    <property type="evidence" value="ECO:0007669"/>
    <property type="project" value="TreeGrafter"/>
</dbReference>
<evidence type="ECO:0000259" key="15">
    <source>
        <dbReference type="Pfam" id="PF08646"/>
    </source>
</evidence>
<keyword evidence="6 12" id="KW-0863">Zinc-finger</keyword>
<evidence type="ECO:0000256" key="7">
    <source>
        <dbReference type="ARBA" id="ARBA00022833"/>
    </source>
</evidence>
<dbReference type="Gene3D" id="2.40.50.140">
    <property type="entry name" value="Nucleic acid-binding proteins"/>
    <property type="match status" value="4"/>
</dbReference>
<sequence>MGGGTEADLTHGAVEAMSRPAARLRPVLQVLGAPAARGHGVARYHVLLSDGIHSQQAILPTSVNGLVATGRVRDGSVVRVLDYIAQSVHYGRVIIVIQLEILQTECTLIGSPKIYQGLFRSSVAAREEHAVNPFYGPLLTQNTTNAKMQQLSLNSRQGKKPVLPPFGFSLGPDNTCGRPEQSLYQQQPLVYMNRGPVVNNDAPYYVTPIAALNPYQGRWTIKGRVTAKTDIRHFGAGKVFSFDLLDAQGGEIRAICFSSAVDQFSEQIVVGNVYLLTGGSLKPAQKFNHLSHEYEVVLDTSASVAICSSDDSGIPWQQYNFQLVSEIQNLHNGDMIDLLGVVTSVNPSVTVMRKDGTETQKRSLQLKDMSGCSVEITLWGNVCSAEGQLLYSMRVSGFDPVLALKGGRVHEFSGKTVDTISSSLLKVNPDLPEAERLVQWYITEGEFGVCTSLSQEILVMNKTIAHIEEEALGRSDKPDWITVEATISHISTERFSYPSCTRELDGKRCYRKVTHNGDGTWHCPKCEQSSQNCEQSYLLQCKIEDRTGTTVATAFEEAGEEILGLTAQELFTIKNVSQDAAQFAEIIKRACSQLYLLKLKIKEEVYGDEMRVKVSIAKAERLGVTLKQSSVPRASHILSDDGLGLRAVVSVRNCPAVMDMQKPAAGGGFAASSCCYRPPNAGSDPCFKQSNLVSLSTSPESFHGRLHLMPLQQAPPPSDVISLRYYSETAQH</sequence>
<comment type="function">
    <text evidence="12">Component of the replication protein A complex (RPA) required for DNA recombination, repair and replication. The activity of RPA is mediated by single-stranded DNA binding and protein interactions. Probably involved in repair of double-strand DNA breaks (DSBs) induced by genotoxic stresses.</text>
</comment>
<evidence type="ECO:0000313" key="17">
    <source>
        <dbReference type="EMBL" id="KAK1693455.1"/>
    </source>
</evidence>
<evidence type="ECO:0000256" key="3">
    <source>
        <dbReference type="ARBA" id="ARBA00022705"/>
    </source>
</evidence>
<evidence type="ECO:0000256" key="11">
    <source>
        <dbReference type="ARBA" id="ARBA00023242"/>
    </source>
</evidence>
<evidence type="ECO:0000256" key="8">
    <source>
        <dbReference type="ARBA" id="ARBA00023125"/>
    </source>
</evidence>
<dbReference type="FunFam" id="2.40.50.140:FF:000064">
    <property type="entry name" value="Replication protein A subunit"/>
    <property type="match status" value="1"/>
</dbReference>
<evidence type="ECO:0000259" key="16">
    <source>
        <dbReference type="Pfam" id="PF16900"/>
    </source>
</evidence>
<dbReference type="Pfam" id="PF04057">
    <property type="entry name" value="Rep-A_N"/>
    <property type="match status" value="1"/>
</dbReference>
<dbReference type="Pfam" id="PF16900">
    <property type="entry name" value="REPA_OB_2"/>
    <property type="match status" value="1"/>
</dbReference>
<dbReference type="InterPro" id="IPR004365">
    <property type="entry name" value="NA-bd_OB_tRNA"/>
</dbReference>
<evidence type="ECO:0000313" key="18">
    <source>
        <dbReference type="Proteomes" id="UP001231189"/>
    </source>
</evidence>
<keyword evidence="8 12" id="KW-0238">DNA-binding</keyword>
<dbReference type="InterPro" id="IPR004591">
    <property type="entry name" value="Rfa1"/>
</dbReference>
<evidence type="ECO:0000256" key="4">
    <source>
        <dbReference type="ARBA" id="ARBA00022723"/>
    </source>
</evidence>
<dbReference type="CDD" id="cd04476">
    <property type="entry name" value="RPA1_DBD_C"/>
    <property type="match status" value="1"/>
</dbReference>
<dbReference type="GO" id="GO:0000724">
    <property type="term" value="P:double-strand break repair via homologous recombination"/>
    <property type="evidence" value="ECO:0007669"/>
    <property type="project" value="TreeGrafter"/>
</dbReference>
<dbReference type="InterPro" id="IPR013955">
    <property type="entry name" value="Rep_factor-A_C"/>
</dbReference>
<keyword evidence="7 12" id="KW-0862">Zinc</keyword>
<dbReference type="GO" id="GO:0005662">
    <property type="term" value="C:DNA replication factor A complex"/>
    <property type="evidence" value="ECO:0007669"/>
    <property type="project" value="TreeGrafter"/>
</dbReference>
<dbReference type="GO" id="GO:0008270">
    <property type="term" value="F:zinc ion binding"/>
    <property type="evidence" value="ECO:0007669"/>
    <property type="project" value="UniProtKB-KW"/>
</dbReference>
<dbReference type="GO" id="GO:0006289">
    <property type="term" value="P:nucleotide-excision repair"/>
    <property type="evidence" value="ECO:0007669"/>
    <property type="project" value="TreeGrafter"/>
</dbReference>
<comment type="subunit">
    <text evidence="12">Heterotrimer of RPA1, RPA2 and RPA3 (canonical replication protein A complex).</text>
</comment>
<dbReference type="NCBIfam" id="TIGR00617">
    <property type="entry name" value="rpa1"/>
    <property type="match status" value="1"/>
</dbReference>
<feature type="domain" description="OB" evidence="13">
    <location>
        <begin position="219"/>
        <end position="296"/>
    </location>
</feature>
<evidence type="ECO:0000256" key="1">
    <source>
        <dbReference type="ARBA" id="ARBA00004123"/>
    </source>
</evidence>
<comment type="similarity">
    <text evidence="2 12">Belongs to the replication factor A protein 1 family.</text>
</comment>
<evidence type="ECO:0000256" key="9">
    <source>
        <dbReference type="ARBA" id="ARBA00023172"/>
    </source>
</evidence>
<dbReference type="InterPro" id="IPR047192">
    <property type="entry name" value="Euk_RPA1_DBD_C"/>
</dbReference>
<evidence type="ECO:0000256" key="12">
    <source>
        <dbReference type="RuleBase" id="RU364130"/>
    </source>
</evidence>
<keyword evidence="5" id="KW-0227">DNA damage</keyword>
<dbReference type="CDD" id="cd04475">
    <property type="entry name" value="RPA1_DBD_B"/>
    <property type="match status" value="1"/>
</dbReference>
<accession>A0AAD8X2T9</accession>
<keyword evidence="4 12" id="KW-0479">Metal-binding</keyword>
<feature type="domain" description="Replication protein A OB" evidence="16">
    <location>
        <begin position="325"/>
        <end position="428"/>
    </location>
</feature>
<dbReference type="InterPro" id="IPR031657">
    <property type="entry name" value="REPA_OB_2"/>
</dbReference>
<evidence type="ECO:0000256" key="10">
    <source>
        <dbReference type="ARBA" id="ARBA00023204"/>
    </source>
</evidence>
<keyword evidence="18" id="KW-1185">Reference proteome</keyword>
<gene>
    <name evidence="17" type="ORF">QYE76_010152</name>
</gene>
<dbReference type="EMBL" id="JAUUTY010000001">
    <property type="protein sequence ID" value="KAK1693455.1"/>
    <property type="molecule type" value="Genomic_DNA"/>
</dbReference>
<protein>
    <recommendedName>
        <fullName evidence="12">Replication protein A subunit</fullName>
    </recommendedName>
</protein>
<dbReference type="CDD" id="cd04474">
    <property type="entry name" value="RPA1_DBD_A"/>
    <property type="match status" value="1"/>
</dbReference>
<dbReference type="GO" id="GO:0043047">
    <property type="term" value="F:single-stranded telomeric DNA binding"/>
    <property type="evidence" value="ECO:0007669"/>
    <property type="project" value="TreeGrafter"/>
</dbReference>
<dbReference type="PANTHER" id="PTHR23273">
    <property type="entry name" value="REPLICATION FACTOR A 1, RFA1"/>
    <property type="match status" value="1"/>
</dbReference>
<dbReference type="InterPro" id="IPR007199">
    <property type="entry name" value="Rep_factor-A_N"/>
</dbReference>
<evidence type="ECO:0000259" key="13">
    <source>
        <dbReference type="Pfam" id="PF01336"/>
    </source>
</evidence>
<dbReference type="FunFam" id="2.40.50.140:FF:000041">
    <property type="entry name" value="Replication protein A subunit"/>
    <property type="match status" value="1"/>
</dbReference>
<evidence type="ECO:0000256" key="5">
    <source>
        <dbReference type="ARBA" id="ARBA00022763"/>
    </source>
</evidence>
<feature type="domain" description="Replication factor A C-terminal" evidence="15">
    <location>
        <begin position="480"/>
        <end position="623"/>
    </location>
</feature>